<dbReference type="PANTHER" id="PTHR47874">
    <property type="entry name" value="EXPRESSED PROTEIN"/>
    <property type="match status" value="1"/>
</dbReference>
<dbReference type="EMBL" id="JAWXYG010000003">
    <property type="protein sequence ID" value="KAK4277028.1"/>
    <property type="molecule type" value="Genomic_DNA"/>
</dbReference>
<protein>
    <recommendedName>
        <fullName evidence="4">Pentatricopeptide repeat-containing protein-mitochondrial domain-containing protein</fullName>
    </recommendedName>
</protein>
<evidence type="ECO:0000256" key="1">
    <source>
        <dbReference type="ARBA" id="ARBA00007626"/>
    </source>
</evidence>
<feature type="domain" description="Pentatricopeptide repeat-containing protein-mitochondrial" evidence="4">
    <location>
        <begin position="116"/>
        <end position="237"/>
    </location>
</feature>
<comment type="caution">
    <text evidence="5">The sequence shown here is derived from an EMBL/GenBank/DDBJ whole genome shotgun (WGS) entry which is preliminary data.</text>
</comment>
<dbReference type="Pfam" id="PF01535">
    <property type="entry name" value="PPR"/>
    <property type="match status" value="1"/>
</dbReference>
<organism evidence="5 6">
    <name type="scientific">Acacia crassicarpa</name>
    <name type="common">northern wattle</name>
    <dbReference type="NCBI Taxonomy" id="499986"/>
    <lineage>
        <taxon>Eukaryota</taxon>
        <taxon>Viridiplantae</taxon>
        <taxon>Streptophyta</taxon>
        <taxon>Embryophyta</taxon>
        <taxon>Tracheophyta</taxon>
        <taxon>Spermatophyta</taxon>
        <taxon>Magnoliopsida</taxon>
        <taxon>eudicotyledons</taxon>
        <taxon>Gunneridae</taxon>
        <taxon>Pentapetalae</taxon>
        <taxon>rosids</taxon>
        <taxon>fabids</taxon>
        <taxon>Fabales</taxon>
        <taxon>Fabaceae</taxon>
        <taxon>Caesalpinioideae</taxon>
        <taxon>mimosoid clade</taxon>
        <taxon>Acacieae</taxon>
        <taxon>Acacia</taxon>
    </lineage>
</organism>
<dbReference type="Pfam" id="PF23276">
    <property type="entry name" value="TPR_24"/>
    <property type="match status" value="1"/>
</dbReference>
<keyword evidence="6" id="KW-1185">Reference proteome</keyword>
<dbReference type="PROSITE" id="PS51375">
    <property type="entry name" value="PPR"/>
    <property type="match status" value="2"/>
</dbReference>
<dbReference type="Gene3D" id="1.25.40.10">
    <property type="entry name" value="Tetratricopeptide repeat domain"/>
    <property type="match status" value="3"/>
</dbReference>
<proteinExistence type="inferred from homology"/>
<gene>
    <name evidence="5" type="ORF">QN277_015094</name>
</gene>
<dbReference type="InterPro" id="IPR002885">
    <property type="entry name" value="PPR_rpt"/>
</dbReference>
<accession>A0AAE1MVA7</accession>
<dbReference type="InterPro" id="IPR057027">
    <property type="entry name" value="TPR_mt"/>
</dbReference>
<evidence type="ECO:0000313" key="6">
    <source>
        <dbReference type="Proteomes" id="UP001293593"/>
    </source>
</evidence>
<dbReference type="NCBIfam" id="TIGR00756">
    <property type="entry name" value="PPR"/>
    <property type="match status" value="3"/>
</dbReference>
<dbReference type="AlphaFoldDB" id="A0AAE1MVA7"/>
<evidence type="ECO:0000256" key="2">
    <source>
        <dbReference type="ARBA" id="ARBA00022737"/>
    </source>
</evidence>
<comment type="similarity">
    <text evidence="1">Belongs to the PPR family. P subfamily.</text>
</comment>
<keyword evidence="2" id="KW-0677">Repeat</keyword>
<reference evidence="5" key="1">
    <citation type="submission" date="2023-10" db="EMBL/GenBank/DDBJ databases">
        <title>Chromosome-level genome of the transformable northern wattle, Acacia crassicarpa.</title>
        <authorList>
            <person name="Massaro I."/>
            <person name="Sinha N.R."/>
            <person name="Poethig S."/>
            <person name="Leichty A.R."/>
        </authorList>
    </citation>
    <scope>NUCLEOTIDE SEQUENCE</scope>
    <source>
        <strain evidence="5">Acra3RX</strain>
        <tissue evidence="5">Leaf</tissue>
    </source>
</reference>
<sequence>MASACRVLVSVRKRYAGRFNFLALLSGSHHLNFHNESSSNPLLVELLRGSNSRLKATLDQEFCSLKSSEFSWESLVTCLRPSSPEKARLVLEWVLEKLVKENEKNHSAFSDYIFLCGKLQNVPLAMQAFASMEANGVKPTSLVFNSLINACLCSNDISTAFSLFEIMESSESYKPDFQTFNMFITAFSMSGKIDAMLGWYSAKKAAGFGPDLQTFESLVSGCIKSRNFELADEIYEEMMSSGIIPSISILENMLEGLCKQKSLGRAEEFFKYVIGVRWEINENMTDKLMALYQEIGQVEKMEKLLETMMKSHSITDGVFSRIHCGLIRMYAKLDRLDDVEFAVGSMLKQGLSFTSSDDVEKVICSYFRREAYDRLEIFLECIGTSYTLSRSTYDLLISGYRRAGLYEKVDSMIEAMKSAGVT</sequence>
<dbReference type="InterPro" id="IPR011990">
    <property type="entry name" value="TPR-like_helical_dom_sf"/>
</dbReference>
<dbReference type="Proteomes" id="UP001293593">
    <property type="component" value="Unassembled WGS sequence"/>
</dbReference>
<dbReference type="InterPro" id="IPR044179">
    <property type="entry name" value="PPR5-like"/>
</dbReference>
<evidence type="ECO:0000313" key="5">
    <source>
        <dbReference type="EMBL" id="KAK4277028.1"/>
    </source>
</evidence>
<evidence type="ECO:0000259" key="4">
    <source>
        <dbReference type="Pfam" id="PF23276"/>
    </source>
</evidence>
<feature type="repeat" description="PPR" evidence="3">
    <location>
        <begin position="211"/>
        <end position="245"/>
    </location>
</feature>
<feature type="repeat" description="PPR" evidence="3">
    <location>
        <begin position="389"/>
        <end position="422"/>
    </location>
</feature>
<dbReference type="GO" id="GO:0003729">
    <property type="term" value="F:mRNA binding"/>
    <property type="evidence" value="ECO:0007669"/>
    <property type="project" value="InterPro"/>
</dbReference>
<evidence type="ECO:0000256" key="3">
    <source>
        <dbReference type="PROSITE-ProRule" id="PRU00708"/>
    </source>
</evidence>
<dbReference type="PANTHER" id="PTHR47874:SF4">
    <property type="entry name" value="EXPRESSED PROTEIN"/>
    <property type="match status" value="1"/>
</dbReference>
<name>A0AAE1MVA7_9FABA</name>